<feature type="compositionally biased region" description="Basic and acidic residues" evidence="1">
    <location>
        <begin position="22"/>
        <end position="47"/>
    </location>
</feature>
<dbReference type="EnsemblMetazoa" id="CJA10281.1">
    <property type="protein sequence ID" value="CJA10281.1"/>
    <property type="gene ID" value="WBGene00129485"/>
</dbReference>
<dbReference type="OMA" id="CEYRRDQ"/>
<organism evidence="3 4">
    <name type="scientific">Caenorhabditis japonica</name>
    <dbReference type="NCBI Taxonomy" id="281687"/>
    <lineage>
        <taxon>Eukaryota</taxon>
        <taxon>Metazoa</taxon>
        <taxon>Ecdysozoa</taxon>
        <taxon>Nematoda</taxon>
        <taxon>Chromadorea</taxon>
        <taxon>Rhabditida</taxon>
        <taxon>Rhabditina</taxon>
        <taxon>Rhabditomorpha</taxon>
        <taxon>Rhabditoidea</taxon>
        <taxon>Rhabditidae</taxon>
        <taxon>Peloderinae</taxon>
        <taxon>Caenorhabditis</taxon>
    </lineage>
</organism>
<evidence type="ECO:0000256" key="2">
    <source>
        <dbReference type="SAM" id="Phobius"/>
    </source>
</evidence>
<keyword evidence="2" id="KW-0472">Membrane</keyword>
<feature type="transmembrane region" description="Helical" evidence="2">
    <location>
        <begin position="105"/>
        <end position="129"/>
    </location>
</feature>
<evidence type="ECO:0000313" key="3">
    <source>
        <dbReference type="EnsemblMetazoa" id="CJA10281.1"/>
    </source>
</evidence>
<keyword evidence="4" id="KW-1185">Reference proteome</keyword>
<reference evidence="3" key="2">
    <citation type="submission" date="2022-06" db="UniProtKB">
        <authorList>
            <consortium name="EnsemblMetazoa"/>
        </authorList>
    </citation>
    <scope>IDENTIFICATION</scope>
    <source>
        <strain evidence="3">DF5081</strain>
    </source>
</reference>
<feature type="region of interest" description="Disordered" evidence="1">
    <location>
        <begin position="1"/>
        <end position="60"/>
    </location>
</feature>
<proteinExistence type="predicted"/>
<dbReference type="AlphaFoldDB" id="A0A8R1DTF8"/>
<name>A0A8R1DTF8_CAEJA</name>
<reference evidence="4" key="1">
    <citation type="submission" date="2010-08" db="EMBL/GenBank/DDBJ databases">
        <authorList>
            <consortium name="Caenorhabditis japonica Sequencing Consortium"/>
            <person name="Wilson R.K."/>
        </authorList>
    </citation>
    <scope>NUCLEOTIDE SEQUENCE [LARGE SCALE GENOMIC DNA]</scope>
    <source>
        <strain evidence="4">DF5081</strain>
    </source>
</reference>
<keyword evidence="2" id="KW-1133">Transmembrane helix</keyword>
<evidence type="ECO:0000256" key="1">
    <source>
        <dbReference type="SAM" id="MobiDB-lite"/>
    </source>
</evidence>
<feature type="compositionally biased region" description="Basic and acidic residues" evidence="1">
    <location>
        <begin position="1"/>
        <end position="15"/>
    </location>
</feature>
<evidence type="ECO:0000313" key="4">
    <source>
        <dbReference type="Proteomes" id="UP000005237"/>
    </source>
</evidence>
<keyword evidence="2" id="KW-0812">Transmembrane</keyword>
<dbReference type="Proteomes" id="UP000005237">
    <property type="component" value="Unassembled WGS sequence"/>
</dbReference>
<sequence>MLDPRETFEKYERRSPHPPPVSERREFVSTDYGREPVSRQSDSRLSCELRNPQYPPHQRERENGRLACEYRRDQYPGQLACELRARPTTTITTYLPENNKKKWPLGWIVGVSICIPIFIVIVLFAAVWLQEVGML</sequence>
<protein>
    <submittedName>
        <fullName evidence="3">Uncharacterized protein</fullName>
    </submittedName>
</protein>
<accession>A0A8R1DTF8</accession>